<sequence length="164" mass="18186">MNPRLMYRYLSRNSRFQVKRVLPPIHQTVLTVTVGVHHPSLPHSSIHQSATTTSPLSSSYPLRYRSYFSATTFSTCYHVAISVPHHPRCFPHSPLSSDTPRTTASKTASTNTNLAKTQATVLNPQAAGDQRACNQLSSVNYLCIRSRTRQCTTIKSSAVVRAES</sequence>
<proteinExistence type="predicted"/>
<dbReference type="AlphaFoldDB" id="A0A4S2MIT8"/>
<protein>
    <submittedName>
        <fullName evidence="2">Uncharacterized protein</fullName>
    </submittedName>
</protein>
<gene>
    <name evidence="2" type="ORF">EX30DRAFT_231508</name>
</gene>
<dbReference type="InParanoid" id="A0A4S2MIT8"/>
<dbReference type="EMBL" id="ML220170">
    <property type="protein sequence ID" value="TGZ76645.1"/>
    <property type="molecule type" value="Genomic_DNA"/>
</dbReference>
<feature type="region of interest" description="Disordered" evidence="1">
    <location>
        <begin position="92"/>
        <end position="111"/>
    </location>
</feature>
<reference evidence="2 3" key="1">
    <citation type="submission" date="2019-04" db="EMBL/GenBank/DDBJ databases">
        <title>Comparative genomics and transcriptomics to analyze fruiting body development in filamentous ascomycetes.</title>
        <authorList>
            <consortium name="DOE Joint Genome Institute"/>
            <person name="Lutkenhaus R."/>
            <person name="Traeger S."/>
            <person name="Breuer J."/>
            <person name="Kuo A."/>
            <person name="Lipzen A."/>
            <person name="Pangilinan J."/>
            <person name="Dilworth D."/>
            <person name="Sandor L."/>
            <person name="Poggeler S."/>
            <person name="Barry K."/>
            <person name="Grigoriev I.V."/>
            <person name="Nowrousian M."/>
        </authorList>
    </citation>
    <scope>NUCLEOTIDE SEQUENCE [LARGE SCALE GENOMIC DNA]</scope>
    <source>
        <strain evidence="2 3">CBS 389.68</strain>
    </source>
</reference>
<evidence type="ECO:0000313" key="2">
    <source>
        <dbReference type="EMBL" id="TGZ76645.1"/>
    </source>
</evidence>
<feature type="compositionally biased region" description="Low complexity" evidence="1">
    <location>
        <begin position="102"/>
        <end position="111"/>
    </location>
</feature>
<evidence type="ECO:0000313" key="3">
    <source>
        <dbReference type="Proteomes" id="UP000298138"/>
    </source>
</evidence>
<evidence type="ECO:0000256" key="1">
    <source>
        <dbReference type="SAM" id="MobiDB-lite"/>
    </source>
</evidence>
<keyword evidence="3" id="KW-1185">Reference proteome</keyword>
<accession>A0A4S2MIT8</accession>
<dbReference type="Proteomes" id="UP000298138">
    <property type="component" value="Unassembled WGS sequence"/>
</dbReference>
<name>A0A4S2MIT8_9PEZI</name>
<organism evidence="2 3">
    <name type="scientific">Ascodesmis nigricans</name>
    <dbReference type="NCBI Taxonomy" id="341454"/>
    <lineage>
        <taxon>Eukaryota</taxon>
        <taxon>Fungi</taxon>
        <taxon>Dikarya</taxon>
        <taxon>Ascomycota</taxon>
        <taxon>Pezizomycotina</taxon>
        <taxon>Pezizomycetes</taxon>
        <taxon>Pezizales</taxon>
        <taxon>Ascodesmidaceae</taxon>
        <taxon>Ascodesmis</taxon>
    </lineage>
</organism>